<dbReference type="Pfam" id="PF01047">
    <property type="entry name" value="MarR"/>
    <property type="match status" value="1"/>
</dbReference>
<sequence>MTEAGMSECYMSIGRIMMDYDRQFKGFLKAELAPRELTVAAALVLLALYERDGQTADSLLQTVYYDKSVMTRTLQILEKQGRVRRSRNPQDGRSWLFHLTEKGGEERREITDSLRDWCSIAFRDMDEEEVFSLLQILQNLQKNIRNRG</sequence>
<dbReference type="AlphaFoldDB" id="A0A1Q9JFU1"/>
<feature type="domain" description="HTH marR-type" evidence="1">
    <location>
        <begin position="10"/>
        <end position="142"/>
    </location>
</feature>
<evidence type="ECO:0000313" key="2">
    <source>
        <dbReference type="EMBL" id="OLR55102.1"/>
    </source>
</evidence>
<dbReference type="EMBL" id="MJIE01000001">
    <property type="protein sequence ID" value="OLR55102.1"/>
    <property type="molecule type" value="Genomic_DNA"/>
</dbReference>
<dbReference type="RefSeq" id="WP_075712103.1">
    <property type="nucleotide sequence ID" value="NZ_MJIE01000001.1"/>
</dbReference>
<gene>
    <name evidence="2" type="ORF">BHK98_02895</name>
</gene>
<dbReference type="GO" id="GO:0006950">
    <property type="term" value="P:response to stress"/>
    <property type="evidence" value="ECO:0007669"/>
    <property type="project" value="TreeGrafter"/>
</dbReference>
<dbReference type="Proteomes" id="UP000187404">
    <property type="component" value="Unassembled WGS sequence"/>
</dbReference>
<organism evidence="2 3">
    <name type="scientific">Hornefia porci</name>
    <dbReference type="NCBI Taxonomy" id="2652292"/>
    <lineage>
        <taxon>Bacteria</taxon>
        <taxon>Bacillati</taxon>
        <taxon>Bacillota</taxon>
        <taxon>Clostridia</taxon>
        <taxon>Peptostreptococcales</taxon>
        <taxon>Anaerovoracaceae</taxon>
        <taxon>Hornefia</taxon>
    </lineage>
</organism>
<reference evidence="2 3" key="1">
    <citation type="journal article" date="2016" name="Appl. Environ. Microbiol.">
        <title>Function and Phylogeny of Bacterial Butyryl Coenzyme A:Acetate Transferases and Their Diversity in the Proximal Colon of Swine.</title>
        <authorList>
            <person name="Trachsel J."/>
            <person name="Bayles D.O."/>
            <person name="Looft T."/>
            <person name="Levine U.Y."/>
            <person name="Allen H.K."/>
        </authorList>
    </citation>
    <scope>NUCLEOTIDE SEQUENCE [LARGE SCALE GENOMIC DNA]</scope>
    <source>
        <strain evidence="2 3">68-3-10</strain>
    </source>
</reference>
<dbReference type="STRING" id="1261640.BHK98_02895"/>
<dbReference type="PANTHER" id="PTHR33164">
    <property type="entry name" value="TRANSCRIPTIONAL REGULATOR, MARR FAMILY"/>
    <property type="match status" value="1"/>
</dbReference>
<dbReference type="SUPFAM" id="SSF46785">
    <property type="entry name" value="Winged helix' DNA-binding domain"/>
    <property type="match status" value="1"/>
</dbReference>
<dbReference type="InterPro" id="IPR036388">
    <property type="entry name" value="WH-like_DNA-bd_sf"/>
</dbReference>
<dbReference type="InterPro" id="IPR039422">
    <property type="entry name" value="MarR/SlyA-like"/>
</dbReference>
<dbReference type="Gene3D" id="1.10.10.10">
    <property type="entry name" value="Winged helix-like DNA-binding domain superfamily/Winged helix DNA-binding domain"/>
    <property type="match status" value="1"/>
</dbReference>
<protein>
    <recommendedName>
        <fullName evidence="1">HTH marR-type domain-containing protein</fullName>
    </recommendedName>
</protein>
<name>A0A1Q9JFU1_9FIRM</name>
<dbReference type="GO" id="GO:0003700">
    <property type="term" value="F:DNA-binding transcription factor activity"/>
    <property type="evidence" value="ECO:0007669"/>
    <property type="project" value="InterPro"/>
</dbReference>
<dbReference type="PANTHER" id="PTHR33164:SF43">
    <property type="entry name" value="HTH-TYPE TRANSCRIPTIONAL REPRESSOR YETL"/>
    <property type="match status" value="1"/>
</dbReference>
<keyword evidence="3" id="KW-1185">Reference proteome</keyword>
<evidence type="ECO:0000313" key="3">
    <source>
        <dbReference type="Proteomes" id="UP000187404"/>
    </source>
</evidence>
<dbReference type="SMART" id="SM00347">
    <property type="entry name" value="HTH_MARR"/>
    <property type="match status" value="1"/>
</dbReference>
<accession>A0A1Q9JFU1</accession>
<dbReference type="PROSITE" id="PS50995">
    <property type="entry name" value="HTH_MARR_2"/>
    <property type="match status" value="1"/>
</dbReference>
<comment type="caution">
    <text evidence="2">The sequence shown here is derived from an EMBL/GenBank/DDBJ whole genome shotgun (WGS) entry which is preliminary data.</text>
</comment>
<evidence type="ECO:0000259" key="1">
    <source>
        <dbReference type="PROSITE" id="PS50995"/>
    </source>
</evidence>
<proteinExistence type="predicted"/>
<dbReference type="InterPro" id="IPR000835">
    <property type="entry name" value="HTH_MarR-typ"/>
</dbReference>
<dbReference type="InterPro" id="IPR036390">
    <property type="entry name" value="WH_DNA-bd_sf"/>
</dbReference>
<dbReference type="OrthoDB" id="9799663at2"/>